<dbReference type="SUPFAM" id="SSF53187">
    <property type="entry name" value="Zn-dependent exopeptidases"/>
    <property type="match status" value="1"/>
</dbReference>
<accession>A0ABV3DAC4</accession>
<gene>
    <name evidence="2" type="ORF">AB0C36_04190</name>
</gene>
<dbReference type="Proteomes" id="UP001551482">
    <property type="component" value="Unassembled WGS sequence"/>
</dbReference>
<comment type="caution">
    <text evidence="2">The sequence shown here is derived from an EMBL/GenBank/DDBJ whole genome shotgun (WGS) entry which is preliminary data.</text>
</comment>
<evidence type="ECO:0000313" key="2">
    <source>
        <dbReference type="EMBL" id="MEU8132690.1"/>
    </source>
</evidence>
<dbReference type="SUPFAM" id="SSF55031">
    <property type="entry name" value="Bacterial exopeptidase dimerisation domain"/>
    <property type="match status" value="1"/>
</dbReference>
<name>A0ABV3DAC4_9ACTN</name>
<evidence type="ECO:0000259" key="1">
    <source>
        <dbReference type="Pfam" id="PF07687"/>
    </source>
</evidence>
<organism evidence="2 3">
    <name type="scientific">Streptodolium elevatio</name>
    <dbReference type="NCBI Taxonomy" id="3157996"/>
    <lineage>
        <taxon>Bacteria</taxon>
        <taxon>Bacillati</taxon>
        <taxon>Actinomycetota</taxon>
        <taxon>Actinomycetes</taxon>
        <taxon>Kitasatosporales</taxon>
        <taxon>Streptomycetaceae</taxon>
        <taxon>Streptodolium</taxon>
    </lineage>
</organism>
<dbReference type="PANTHER" id="PTHR11014">
    <property type="entry name" value="PEPTIDASE M20 FAMILY MEMBER"/>
    <property type="match status" value="1"/>
</dbReference>
<sequence>MSLRHAARDLHEDLVRLRHSLHREPEVGLDLPRTRDKVLAALEGLPLEVSTGTRATSVTAVLRGARPGPTVLLRGDMDGLPVGERGGAAYASRVPGRMHACGHDMHTAMLAGAAHLLSAVRDGLAGSVVFAFQPGEEGHHGARVMLEEGLLDASGERPVAAYGLHVMSAGLPTGVFLSRGGTMMASGDTLRVTVRGAGGHGSAPHRAQDPVPAACEMVVALQTMVTRTFDVFDPVVLSVCRLRAGEADNVIPDTASFTATVRCFSATARAAVREHAYRLLRGVADAHGLGVDVEFEAVFPVTVNDGGETGFAADTVREAFGEERFAEAAQPFSGSEDFAYMLREIPGAFVALGACPADRDPARAPFNHSPEAVFDDVVLSDGAGLYAELAARRLARAAADAAG</sequence>
<reference evidence="2 3" key="1">
    <citation type="submission" date="2024-06" db="EMBL/GenBank/DDBJ databases">
        <title>The Natural Products Discovery Center: Release of the First 8490 Sequenced Strains for Exploring Actinobacteria Biosynthetic Diversity.</title>
        <authorList>
            <person name="Kalkreuter E."/>
            <person name="Kautsar S.A."/>
            <person name="Yang D."/>
            <person name="Bader C.D."/>
            <person name="Teijaro C.N."/>
            <person name="Fluegel L."/>
            <person name="Davis C.M."/>
            <person name="Simpson J.R."/>
            <person name="Lauterbach L."/>
            <person name="Steele A.D."/>
            <person name="Gui C."/>
            <person name="Meng S."/>
            <person name="Li G."/>
            <person name="Viehrig K."/>
            <person name="Ye F."/>
            <person name="Su P."/>
            <person name="Kiefer A.F."/>
            <person name="Nichols A."/>
            <person name="Cepeda A.J."/>
            <person name="Yan W."/>
            <person name="Fan B."/>
            <person name="Jiang Y."/>
            <person name="Adhikari A."/>
            <person name="Zheng C.-J."/>
            <person name="Schuster L."/>
            <person name="Cowan T.M."/>
            <person name="Smanski M.J."/>
            <person name="Chevrette M.G."/>
            <person name="De Carvalho L.P.S."/>
            <person name="Shen B."/>
        </authorList>
    </citation>
    <scope>NUCLEOTIDE SEQUENCE [LARGE SCALE GENOMIC DNA]</scope>
    <source>
        <strain evidence="2 3">NPDC048946</strain>
    </source>
</reference>
<dbReference type="PANTHER" id="PTHR11014:SF63">
    <property type="entry name" value="METALLOPEPTIDASE, PUTATIVE (AFU_ORTHOLOGUE AFUA_6G09600)-RELATED"/>
    <property type="match status" value="1"/>
</dbReference>
<dbReference type="Pfam" id="PF01546">
    <property type="entry name" value="Peptidase_M20"/>
    <property type="match status" value="1"/>
</dbReference>
<dbReference type="InterPro" id="IPR036264">
    <property type="entry name" value="Bact_exopeptidase_dim_dom"/>
</dbReference>
<feature type="domain" description="Peptidase M20 dimerisation" evidence="1">
    <location>
        <begin position="189"/>
        <end position="272"/>
    </location>
</feature>
<dbReference type="InterPro" id="IPR011650">
    <property type="entry name" value="Peptidase_M20_dimer"/>
</dbReference>
<dbReference type="Gene3D" id="3.30.70.360">
    <property type="match status" value="1"/>
</dbReference>
<protein>
    <submittedName>
        <fullName evidence="2">M20 family metallopeptidase</fullName>
    </submittedName>
</protein>
<keyword evidence="3" id="KW-1185">Reference proteome</keyword>
<dbReference type="InterPro" id="IPR002933">
    <property type="entry name" value="Peptidase_M20"/>
</dbReference>
<dbReference type="Pfam" id="PF07687">
    <property type="entry name" value="M20_dimer"/>
    <property type="match status" value="1"/>
</dbReference>
<dbReference type="NCBIfam" id="TIGR01891">
    <property type="entry name" value="amidohydrolases"/>
    <property type="match status" value="1"/>
</dbReference>
<dbReference type="EMBL" id="JBEZFP010000007">
    <property type="protein sequence ID" value="MEU8132690.1"/>
    <property type="molecule type" value="Genomic_DNA"/>
</dbReference>
<dbReference type="InterPro" id="IPR017439">
    <property type="entry name" value="Amidohydrolase"/>
</dbReference>
<dbReference type="PIRSF" id="PIRSF005962">
    <property type="entry name" value="Pept_M20D_amidohydro"/>
    <property type="match status" value="1"/>
</dbReference>
<dbReference type="Gene3D" id="3.40.630.10">
    <property type="entry name" value="Zn peptidases"/>
    <property type="match status" value="1"/>
</dbReference>
<dbReference type="CDD" id="cd03886">
    <property type="entry name" value="M20_Acy1"/>
    <property type="match status" value="1"/>
</dbReference>
<dbReference type="RefSeq" id="WP_358348925.1">
    <property type="nucleotide sequence ID" value="NZ_JBEZFP010000007.1"/>
</dbReference>
<proteinExistence type="predicted"/>
<evidence type="ECO:0000313" key="3">
    <source>
        <dbReference type="Proteomes" id="UP001551482"/>
    </source>
</evidence>